<keyword evidence="3" id="KW-1185">Reference proteome</keyword>
<protein>
    <recommendedName>
        <fullName evidence="1">Ricin B lectin domain-containing protein</fullName>
    </recommendedName>
</protein>
<dbReference type="AlphaFoldDB" id="A0AAD7GV06"/>
<comment type="caution">
    <text evidence="2">The sequence shown here is derived from an EMBL/GenBank/DDBJ whole genome shotgun (WGS) entry which is preliminary data.</text>
</comment>
<dbReference type="Proteomes" id="UP001215598">
    <property type="component" value="Unassembled WGS sequence"/>
</dbReference>
<feature type="domain" description="Ricin B lectin" evidence="1">
    <location>
        <begin position="105"/>
        <end position="209"/>
    </location>
</feature>
<evidence type="ECO:0000259" key="1">
    <source>
        <dbReference type="Pfam" id="PF00652"/>
    </source>
</evidence>
<dbReference type="InterPro" id="IPR000772">
    <property type="entry name" value="Ricin_B_lectin"/>
</dbReference>
<reference evidence="2" key="1">
    <citation type="submission" date="2023-03" db="EMBL/GenBank/DDBJ databases">
        <title>Massive genome expansion in bonnet fungi (Mycena s.s.) driven by repeated elements and novel gene families across ecological guilds.</title>
        <authorList>
            <consortium name="Lawrence Berkeley National Laboratory"/>
            <person name="Harder C.B."/>
            <person name="Miyauchi S."/>
            <person name="Viragh M."/>
            <person name="Kuo A."/>
            <person name="Thoen E."/>
            <person name="Andreopoulos B."/>
            <person name="Lu D."/>
            <person name="Skrede I."/>
            <person name="Drula E."/>
            <person name="Henrissat B."/>
            <person name="Morin E."/>
            <person name="Kohler A."/>
            <person name="Barry K."/>
            <person name="LaButti K."/>
            <person name="Morin E."/>
            <person name="Salamov A."/>
            <person name="Lipzen A."/>
            <person name="Mereny Z."/>
            <person name="Hegedus B."/>
            <person name="Baldrian P."/>
            <person name="Stursova M."/>
            <person name="Weitz H."/>
            <person name="Taylor A."/>
            <person name="Grigoriev I.V."/>
            <person name="Nagy L.G."/>
            <person name="Martin F."/>
            <person name="Kauserud H."/>
        </authorList>
    </citation>
    <scope>NUCLEOTIDE SEQUENCE</scope>
    <source>
        <strain evidence="2">CBHHK182m</strain>
    </source>
</reference>
<gene>
    <name evidence="2" type="ORF">B0H16DRAFT_1826368</name>
</gene>
<organism evidence="2 3">
    <name type="scientific">Mycena metata</name>
    <dbReference type="NCBI Taxonomy" id="1033252"/>
    <lineage>
        <taxon>Eukaryota</taxon>
        <taxon>Fungi</taxon>
        <taxon>Dikarya</taxon>
        <taxon>Basidiomycota</taxon>
        <taxon>Agaricomycotina</taxon>
        <taxon>Agaricomycetes</taxon>
        <taxon>Agaricomycetidae</taxon>
        <taxon>Agaricales</taxon>
        <taxon>Marasmiineae</taxon>
        <taxon>Mycenaceae</taxon>
        <taxon>Mycena</taxon>
    </lineage>
</organism>
<dbReference type="Pfam" id="PF00652">
    <property type="entry name" value="Ricin_B_lectin"/>
    <property type="match status" value="2"/>
</dbReference>
<evidence type="ECO:0000313" key="3">
    <source>
        <dbReference type="Proteomes" id="UP001215598"/>
    </source>
</evidence>
<feature type="domain" description="Ricin B lectin" evidence="1">
    <location>
        <begin position="5"/>
        <end position="79"/>
    </location>
</feature>
<dbReference type="PROSITE" id="PS50231">
    <property type="entry name" value="RICIN_B_LECTIN"/>
    <property type="match status" value="3"/>
</dbReference>
<dbReference type="SUPFAM" id="SSF50370">
    <property type="entry name" value="Ricin B-like lectins"/>
    <property type="match status" value="3"/>
</dbReference>
<dbReference type="Gene3D" id="2.80.10.50">
    <property type="match status" value="3"/>
</dbReference>
<dbReference type="CDD" id="cd00161">
    <property type="entry name" value="beta-trefoil_Ricin-like"/>
    <property type="match status" value="3"/>
</dbReference>
<proteinExistence type="predicted"/>
<name>A0AAD7GV06_9AGAR</name>
<sequence>MLNCEPGNCLTATGDFDGAAVVIEECGNNATALNSWVVPQGAGKVGTIQIFGDKCLDVINGVNADGTKLQIWTCAAGNTAVGGDHYMVWDKQVHRRDQWQLGGWEPGGTIQVWDCDETFSNPNQLWNVLAVTEPTSFTVSLKKDTSLCIAASSNATNAAVIVDTCKPGSVLQTWSDPKNTGQIVIADNQCITLKSSTANDGTKLILSPCVEDSVVIFQLWGHQTGVLNSQAAAKSCIDLTNGVETPGNQLQLWGCWVFTTNVDNTNQDWIVNNTF</sequence>
<accession>A0AAD7GV06</accession>
<evidence type="ECO:0000313" key="2">
    <source>
        <dbReference type="EMBL" id="KAJ7705844.1"/>
    </source>
</evidence>
<dbReference type="InterPro" id="IPR035992">
    <property type="entry name" value="Ricin_B-like_lectins"/>
</dbReference>
<dbReference type="EMBL" id="JARKIB010000464">
    <property type="protein sequence ID" value="KAJ7705844.1"/>
    <property type="molecule type" value="Genomic_DNA"/>
</dbReference>